<dbReference type="Proteomes" id="UP000826212">
    <property type="component" value="Chromosome"/>
</dbReference>
<gene>
    <name evidence="1" type="ORF">K4L44_10750</name>
</gene>
<protein>
    <submittedName>
        <fullName evidence="1">Uncharacterized protein</fullName>
    </submittedName>
</protein>
<proteinExistence type="predicted"/>
<evidence type="ECO:0000313" key="1">
    <source>
        <dbReference type="EMBL" id="QZE13067.1"/>
    </source>
</evidence>
<evidence type="ECO:0000313" key="2">
    <source>
        <dbReference type="Proteomes" id="UP000826212"/>
    </source>
</evidence>
<reference evidence="1" key="1">
    <citation type="submission" date="2021-08" db="EMBL/GenBank/DDBJ databases">
        <title>Novel anaerobic bacterium isolated from sea squirt in East Sea, Republic of Korea.</title>
        <authorList>
            <person name="Nguyen T.H."/>
            <person name="Li Z."/>
            <person name="Lee Y.-J."/>
            <person name="Ko J."/>
            <person name="Kim S.-G."/>
        </authorList>
    </citation>
    <scope>NUCLEOTIDE SEQUENCE</scope>
    <source>
        <strain evidence="1">KCTC 25031</strain>
    </source>
</reference>
<sequence>MRNKHLKKSLIPNNASQRNKTKYIDQDAAFHLDLNKTGNDLKVFISIKHLQHDFQCFSEWSKKEMKEFWNFNTKLHELTWKDVYASARKSNKSGVGYTVIPIKNYPDSSFKENLSQDITILELRVNKKIRVHGFRNSSVFFLCWLDKNHKITS</sequence>
<organism evidence="1 2">
    <name type="scientific">Halosquirtibacter laminarini</name>
    <dbReference type="NCBI Taxonomy" id="3374600"/>
    <lineage>
        <taxon>Bacteria</taxon>
        <taxon>Pseudomonadati</taxon>
        <taxon>Bacteroidota</taxon>
        <taxon>Bacteroidia</taxon>
        <taxon>Marinilabiliales</taxon>
        <taxon>Prolixibacteraceae</taxon>
        <taxon>Halosquirtibacter</taxon>
    </lineage>
</organism>
<name>A0AC61NLH8_9BACT</name>
<dbReference type="EMBL" id="CP081303">
    <property type="protein sequence ID" value="QZE13067.1"/>
    <property type="molecule type" value="Genomic_DNA"/>
</dbReference>
<keyword evidence="2" id="KW-1185">Reference proteome</keyword>
<accession>A0AC61NLH8</accession>